<organism evidence="2 3">
    <name type="scientific">Streptacidiphilus monticola</name>
    <dbReference type="NCBI Taxonomy" id="2161674"/>
    <lineage>
        <taxon>Bacteria</taxon>
        <taxon>Bacillati</taxon>
        <taxon>Actinomycetota</taxon>
        <taxon>Actinomycetes</taxon>
        <taxon>Kitasatosporales</taxon>
        <taxon>Streptomycetaceae</taxon>
        <taxon>Streptacidiphilus</taxon>
    </lineage>
</organism>
<reference evidence="3" key="1">
    <citation type="journal article" date="2019" name="Int. J. Syst. Evol. Microbiol.">
        <title>The Global Catalogue of Microorganisms (GCM) 10K type strain sequencing project: providing services to taxonomists for standard genome sequencing and annotation.</title>
        <authorList>
            <consortium name="The Broad Institute Genomics Platform"/>
            <consortium name="The Broad Institute Genome Sequencing Center for Infectious Disease"/>
            <person name="Wu L."/>
            <person name="Ma J."/>
        </authorList>
    </citation>
    <scope>NUCLEOTIDE SEQUENCE [LARGE SCALE GENOMIC DNA]</scope>
    <source>
        <strain evidence="3">JCM 4816</strain>
    </source>
</reference>
<evidence type="ECO:0000313" key="3">
    <source>
        <dbReference type="Proteomes" id="UP001596174"/>
    </source>
</evidence>
<dbReference type="NCBIfam" id="NF038065">
    <property type="entry name" value="Pr6Pr"/>
    <property type="match status" value="1"/>
</dbReference>
<feature type="transmembrane region" description="Helical" evidence="1">
    <location>
        <begin position="106"/>
        <end position="122"/>
    </location>
</feature>
<keyword evidence="3" id="KW-1185">Reference proteome</keyword>
<keyword evidence="1" id="KW-1133">Transmembrane helix</keyword>
<feature type="transmembrane region" description="Helical" evidence="1">
    <location>
        <begin position="41"/>
        <end position="64"/>
    </location>
</feature>
<dbReference type="InterPro" id="IPR049713">
    <property type="entry name" value="Pr6Pr-like"/>
</dbReference>
<evidence type="ECO:0000256" key="1">
    <source>
        <dbReference type="SAM" id="Phobius"/>
    </source>
</evidence>
<name>A0ABW1G757_9ACTN</name>
<proteinExistence type="predicted"/>
<evidence type="ECO:0000313" key="2">
    <source>
        <dbReference type="EMBL" id="MFC5909987.1"/>
    </source>
</evidence>
<dbReference type="EMBL" id="JBHSQJ010000097">
    <property type="protein sequence ID" value="MFC5909987.1"/>
    <property type="molecule type" value="Genomic_DNA"/>
</dbReference>
<gene>
    <name evidence="2" type="ORF">ACFP3V_22560</name>
</gene>
<keyword evidence="1" id="KW-0812">Transmembrane</keyword>
<protein>
    <submittedName>
        <fullName evidence="2">Pr6Pr family membrane protein</fullName>
    </submittedName>
</protein>
<feature type="transmembrane region" description="Helical" evidence="1">
    <location>
        <begin position="76"/>
        <end position="94"/>
    </location>
</feature>
<feature type="transmembrane region" description="Helical" evidence="1">
    <location>
        <begin position="134"/>
        <end position="152"/>
    </location>
</feature>
<dbReference type="RefSeq" id="WP_380586347.1">
    <property type="nucleotide sequence ID" value="NZ_JBHSQJ010000097.1"/>
</dbReference>
<feature type="transmembrane region" description="Helical" evidence="1">
    <location>
        <begin position="172"/>
        <end position="193"/>
    </location>
</feature>
<sequence>MLLRAVSVLRIGFGVLAAVALGVQADRSASQGHSLVDFFSFFTIESNVLATVVLLWGGVAFFVGRRFVPDLLRGASVLYLAVTGLVYAVALAHLEDQLTLPWVNDVLHRVMPLVVVVDWLLVPPYRRLHLVETARWLAFPLLFLAYTLIRGPVVDWYPYPFLDPRPHGYGRVAVSCVLVTLAFLALTALLTWLGNVLGARRTGTPP</sequence>
<keyword evidence="1" id="KW-0472">Membrane</keyword>
<comment type="caution">
    <text evidence="2">The sequence shown here is derived from an EMBL/GenBank/DDBJ whole genome shotgun (WGS) entry which is preliminary data.</text>
</comment>
<dbReference type="Proteomes" id="UP001596174">
    <property type="component" value="Unassembled WGS sequence"/>
</dbReference>
<accession>A0ABW1G757</accession>